<feature type="chain" id="PRO_5014252224" evidence="2">
    <location>
        <begin position="24"/>
        <end position="271"/>
    </location>
</feature>
<dbReference type="Proteomes" id="UP000095765">
    <property type="component" value="Unassembled WGS sequence"/>
</dbReference>
<dbReference type="EMBL" id="NFKP01000002">
    <property type="protein sequence ID" value="OUP71071.1"/>
    <property type="molecule type" value="Genomic_DNA"/>
</dbReference>
<evidence type="ECO:0000313" key="3">
    <source>
        <dbReference type="EMBL" id="CUP58035.1"/>
    </source>
</evidence>
<evidence type="ECO:0000256" key="1">
    <source>
        <dbReference type="SAM" id="MobiDB-lite"/>
    </source>
</evidence>
<evidence type="ECO:0000313" key="4">
    <source>
        <dbReference type="EMBL" id="OUP71071.1"/>
    </source>
</evidence>
<protein>
    <submittedName>
        <fullName evidence="3">Uncharacterized protein</fullName>
    </submittedName>
</protein>
<organism evidence="3 5">
    <name type="scientific">Anaerotruncus colihominis</name>
    <dbReference type="NCBI Taxonomy" id="169435"/>
    <lineage>
        <taxon>Bacteria</taxon>
        <taxon>Bacillati</taxon>
        <taxon>Bacillota</taxon>
        <taxon>Clostridia</taxon>
        <taxon>Eubacteriales</taxon>
        <taxon>Oscillospiraceae</taxon>
        <taxon>Anaerotruncus</taxon>
    </lineage>
</organism>
<gene>
    <name evidence="4" type="ORF">B5F11_03130</name>
    <name evidence="3" type="ORF">ERS852551_01252</name>
</gene>
<keyword evidence="2" id="KW-0732">Signal</keyword>
<dbReference type="Proteomes" id="UP000196386">
    <property type="component" value="Unassembled WGS sequence"/>
</dbReference>
<proteinExistence type="predicted"/>
<dbReference type="EMBL" id="CZBE01000007">
    <property type="protein sequence ID" value="CUP58035.1"/>
    <property type="molecule type" value="Genomic_DNA"/>
</dbReference>
<feature type="region of interest" description="Disordered" evidence="1">
    <location>
        <begin position="247"/>
        <end position="271"/>
    </location>
</feature>
<dbReference type="PROSITE" id="PS51257">
    <property type="entry name" value="PROKAR_LIPOPROTEIN"/>
    <property type="match status" value="1"/>
</dbReference>
<reference evidence="6" key="2">
    <citation type="submission" date="2017-04" db="EMBL/GenBank/DDBJ databases">
        <title>Function of individual gut microbiota members based on whole genome sequencing of pure cultures obtained from chicken caecum.</title>
        <authorList>
            <person name="Medvecky M."/>
            <person name="Cejkova D."/>
            <person name="Polansky O."/>
            <person name="Karasova D."/>
            <person name="Kubasova T."/>
            <person name="Cizek A."/>
            <person name="Rychlik I."/>
        </authorList>
    </citation>
    <scope>NUCLEOTIDE SEQUENCE [LARGE SCALE GENOMIC DNA]</scope>
    <source>
        <strain evidence="6">An175</strain>
    </source>
</reference>
<evidence type="ECO:0000313" key="6">
    <source>
        <dbReference type="Proteomes" id="UP000196386"/>
    </source>
</evidence>
<dbReference type="AlphaFoldDB" id="A0A174PHZ5"/>
<dbReference type="OrthoDB" id="1861500at2"/>
<reference evidence="3 5" key="1">
    <citation type="submission" date="2015-09" db="EMBL/GenBank/DDBJ databases">
        <authorList>
            <consortium name="Pathogen Informatics"/>
        </authorList>
    </citation>
    <scope>NUCLEOTIDE SEQUENCE [LARGE SCALE GENOMIC DNA]</scope>
    <source>
        <strain evidence="3 5">2789STDY5834939</strain>
    </source>
</reference>
<dbReference type="GeneID" id="72465315"/>
<accession>A0A174PHZ5</accession>
<sequence>MKYTANILIALAAAATFTACGNAAVQAPDTSSAPVSSTISSAAASEIAQPLSAENPLAGAASMPESKIAVADAAIYRGVVEDFAVNDKGQTVLMMRRAVGSRFSPRMNFALTENTAYSFEESSIGNGAFLEVYYSAGTTQSDSTTPIETEAIAINDLGLEDLVNYNGTLVEVSPDPDKEGAGQLLLDPIDPNGMQYVFNYDSSTQFYLDFDALKPGDQLNVLHSAASTRSLPPQSAAFEIAPYTAPGADELPLPIPDTFGSDASAGENPTV</sequence>
<dbReference type="RefSeq" id="WP_024730317.1">
    <property type="nucleotide sequence ID" value="NZ_CABIWA010000009.1"/>
</dbReference>
<feature type="signal peptide" evidence="2">
    <location>
        <begin position="1"/>
        <end position="23"/>
    </location>
</feature>
<evidence type="ECO:0000256" key="2">
    <source>
        <dbReference type="SAM" id="SignalP"/>
    </source>
</evidence>
<evidence type="ECO:0000313" key="5">
    <source>
        <dbReference type="Proteomes" id="UP000095765"/>
    </source>
</evidence>
<reference evidence="4" key="3">
    <citation type="journal article" date="2018" name="BMC Genomics">
        <title>Whole genome sequencing and function prediction of 133 gut anaerobes isolated from chicken caecum in pure cultures.</title>
        <authorList>
            <person name="Medvecky M."/>
            <person name="Cejkova D."/>
            <person name="Polansky O."/>
            <person name="Karasova D."/>
            <person name="Kubasova T."/>
            <person name="Cizek A."/>
            <person name="Rychlik I."/>
        </authorList>
    </citation>
    <scope>NUCLEOTIDE SEQUENCE</scope>
    <source>
        <strain evidence="4">An175</strain>
    </source>
</reference>
<name>A0A174PHZ5_9FIRM</name>